<evidence type="ECO:0000256" key="1">
    <source>
        <dbReference type="ARBA" id="ARBA00001539"/>
    </source>
</evidence>
<keyword evidence="5" id="KW-0520">NAD</keyword>
<evidence type="ECO:0000256" key="2">
    <source>
        <dbReference type="ARBA" id="ARBA00001911"/>
    </source>
</evidence>
<name>A0A7C5AM05_9BACT</name>
<organism evidence="9">
    <name type="scientific">Desulfobacca acetoxidans</name>
    <dbReference type="NCBI Taxonomy" id="60893"/>
    <lineage>
        <taxon>Bacteria</taxon>
        <taxon>Pseudomonadati</taxon>
        <taxon>Thermodesulfobacteriota</taxon>
        <taxon>Desulfobaccia</taxon>
        <taxon>Desulfobaccales</taxon>
        <taxon>Desulfobaccaceae</taxon>
        <taxon>Desulfobacca</taxon>
    </lineage>
</organism>
<keyword evidence="6 7" id="KW-0456">Lyase</keyword>
<dbReference type="GO" id="GO:0008460">
    <property type="term" value="F:dTDP-glucose 4,6-dehydratase activity"/>
    <property type="evidence" value="ECO:0007669"/>
    <property type="project" value="UniProtKB-EC"/>
</dbReference>
<evidence type="ECO:0000259" key="8">
    <source>
        <dbReference type="Pfam" id="PF16363"/>
    </source>
</evidence>
<evidence type="ECO:0000313" key="9">
    <source>
        <dbReference type="EMBL" id="HGZ11392.1"/>
    </source>
</evidence>
<dbReference type="SUPFAM" id="SSF51735">
    <property type="entry name" value="NAD(P)-binding Rossmann-fold domains"/>
    <property type="match status" value="1"/>
</dbReference>
<dbReference type="AlphaFoldDB" id="A0A7C5AM05"/>
<sequence length="352" mass="39625">MTTVLITGGAGFIGTNFIRYVRRVRPDWHLINLDLLTYAGNPENLADLAGDPLYTFVQGDIADPETVASLFRRHPIRLVVHLAAETHVDRSILAPAAFVHTNIVGTFTLLEAARQAWNNSSQGCRFLHVSTDEVYGSLTSEAPPCSESSPYSPSSPYSASKAAADWLARSYFRTYGFPVVITNCSNNYGPYQFPEKLIPFALCQALEGKPIPLYGEGGNVRDWLFVEDHCEALLLVLEKGQVGETYNIGGGQERTNLALVRLLLTLLAEKRPDLGNLERFITFVPDRPGHDWRYALDTRKIADTLGWRPRVALEEGLRRTIAWYLAHPDWLERVRTGEYRQFLQKHYGRTIM</sequence>
<dbReference type="InterPro" id="IPR005888">
    <property type="entry name" value="dTDP_Gluc_deHydtase"/>
</dbReference>
<evidence type="ECO:0000256" key="7">
    <source>
        <dbReference type="RuleBase" id="RU004473"/>
    </source>
</evidence>
<protein>
    <recommendedName>
        <fullName evidence="4 7">dTDP-glucose 4,6-dehydratase</fullName>
        <ecNumber evidence="4 7">4.2.1.46</ecNumber>
    </recommendedName>
</protein>
<evidence type="ECO:0000256" key="3">
    <source>
        <dbReference type="ARBA" id="ARBA00008178"/>
    </source>
</evidence>
<dbReference type="InterPro" id="IPR016040">
    <property type="entry name" value="NAD(P)-bd_dom"/>
</dbReference>
<dbReference type="EMBL" id="DTKJ01000028">
    <property type="protein sequence ID" value="HGZ11392.1"/>
    <property type="molecule type" value="Genomic_DNA"/>
</dbReference>
<evidence type="ECO:0000256" key="5">
    <source>
        <dbReference type="ARBA" id="ARBA00023027"/>
    </source>
</evidence>
<dbReference type="GO" id="GO:0009225">
    <property type="term" value="P:nucleotide-sugar metabolic process"/>
    <property type="evidence" value="ECO:0007669"/>
    <property type="project" value="InterPro"/>
</dbReference>
<accession>A0A7C5AM05</accession>
<evidence type="ECO:0000256" key="4">
    <source>
        <dbReference type="ARBA" id="ARBA00011990"/>
    </source>
</evidence>
<feature type="domain" description="NAD(P)-binding" evidence="8">
    <location>
        <begin position="5"/>
        <end position="320"/>
    </location>
</feature>
<dbReference type="InterPro" id="IPR036291">
    <property type="entry name" value="NAD(P)-bd_dom_sf"/>
</dbReference>
<gene>
    <name evidence="9" type="primary">rfbB</name>
    <name evidence="9" type="ORF">ENW48_04145</name>
</gene>
<dbReference type="Gene3D" id="3.90.25.10">
    <property type="entry name" value="UDP-galactose 4-epimerase, domain 1"/>
    <property type="match status" value="1"/>
</dbReference>
<dbReference type="Pfam" id="PF16363">
    <property type="entry name" value="GDP_Man_Dehyd"/>
    <property type="match status" value="1"/>
</dbReference>
<evidence type="ECO:0000256" key="6">
    <source>
        <dbReference type="ARBA" id="ARBA00023239"/>
    </source>
</evidence>
<dbReference type="CDD" id="cd05246">
    <property type="entry name" value="dTDP_GD_SDR_e"/>
    <property type="match status" value="1"/>
</dbReference>
<comment type="cofactor">
    <cofactor evidence="2 7">
        <name>NAD(+)</name>
        <dbReference type="ChEBI" id="CHEBI:57540"/>
    </cofactor>
</comment>
<dbReference type="EC" id="4.2.1.46" evidence="4 7"/>
<dbReference type="PANTHER" id="PTHR43000">
    <property type="entry name" value="DTDP-D-GLUCOSE 4,6-DEHYDRATASE-RELATED"/>
    <property type="match status" value="1"/>
</dbReference>
<comment type="caution">
    <text evidence="9">The sequence shown here is derived from an EMBL/GenBank/DDBJ whole genome shotgun (WGS) entry which is preliminary data.</text>
</comment>
<comment type="catalytic activity">
    <reaction evidence="1 7">
        <text>dTDP-alpha-D-glucose = dTDP-4-dehydro-6-deoxy-alpha-D-glucose + H2O</text>
        <dbReference type="Rhea" id="RHEA:17221"/>
        <dbReference type="ChEBI" id="CHEBI:15377"/>
        <dbReference type="ChEBI" id="CHEBI:57477"/>
        <dbReference type="ChEBI" id="CHEBI:57649"/>
        <dbReference type="EC" id="4.2.1.46"/>
    </reaction>
</comment>
<reference evidence="9" key="1">
    <citation type="journal article" date="2020" name="mSystems">
        <title>Genome- and Community-Level Interaction Insights into Carbon Utilization and Element Cycling Functions of Hydrothermarchaeota in Hydrothermal Sediment.</title>
        <authorList>
            <person name="Zhou Z."/>
            <person name="Liu Y."/>
            <person name="Xu W."/>
            <person name="Pan J."/>
            <person name="Luo Z.H."/>
            <person name="Li M."/>
        </authorList>
    </citation>
    <scope>NUCLEOTIDE SEQUENCE [LARGE SCALE GENOMIC DNA]</scope>
    <source>
        <strain evidence="9">SpSt-853</strain>
    </source>
</reference>
<proteinExistence type="inferred from homology"/>
<dbReference type="NCBIfam" id="TIGR01181">
    <property type="entry name" value="dTDP_gluc_dehyt"/>
    <property type="match status" value="1"/>
</dbReference>
<comment type="similarity">
    <text evidence="3 7">Belongs to the NAD(P)-dependent epimerase/dehydratase family. dTDP-glucose dehydratase subfamily.</text>
</comment>
<dbReference type="Gene3D" id="3.40.50.720">
    <property type="entry name" value="NAD(P)-binding Rossmann-like Domain"/>
    <property type="match status" value="1"/>
</dbReference>